<evidence type="ECO:0000256" key="1">
    <source>
        <dbReference type="ARBA" id="ARBA00000677"/>
    </source>
</evidence>
<keyword evidence="6" id="KW-0812">Transmembrane</keyword>
<dbReference type="RefSeq" id="WP_089074719.1">
    <property type="nucleotide sequence ID" value="NZ_CBCSAM010000003.1"/>
</dbReference>
<dbReference type="PANTHER" id="PTHR43390">
    <property type="entry name" value="SIGNAL PEPTIDASE I"/>
    <property type="match status" value="1"/>
</dbReference>
<dbReference type="GO" id="GO:0006465">
    <property type="term" value="P:signal peptide processing"/>
    <property type="evidence" value="ECO:0007669"/>
    <property type="project" value="InterPro"/>
</dbReference>
<feature type="domain" description="Peptidase S26" evidence="7">
    <location>
        <begin position="55"/>
        <end position="262"/>
    </location>
</feature>
<dbReference type="PROSITE" id="PS00761">
    <property type="entry name" value="SPASE_I_3"/>
    <property type="match status" value="1"/>
</dbReference>
<evidence type="ECO:0000313" key="9">
    <source>
        <dbReference type="Proteomes" id="UP000242175"/>
    </source>
</evidence>
<keyword evidence="9" id="KW-1185">Reference proteome</keyword>
<evidence type="ECO:0000256" key="3">
    <source>
        <dbReference type="ARBA" id="ARBA00013208"/>
    </source>
</evidence>
<dbReference type="SUPFAM" id="SSF51306">
    <property type="entry name" value="LexA/Signal peptidase"/>
    <property type="match status" value="1"/>
</dbReference>
<dbReference type="InterPro" id="IPR000223">
    <property type="entry name" value="Pept_S26A_signal_pept_1"/>
</dbReference>
<evidence type="ECO:0000256" key="4">
    <source>
        <dbReference type="ARBA" id="ARBA00019232"/>
    </source>
</evidence>
<keyword evidence="6" id="KW-1133">Transmembrane helix</keyword>
<reference evidence="8 9" key="1">
    <citation type="journal article" date="2016" name="Int. J. Syst. Evol. Microbiol.">
        <title>Paraphotobacterium marinum gen. nov., sp. nov., a member of the family Vibrionaceae, isolated from surface seawater.</title>
        <authorList>
            <person name="Huang Z."/>
            <person name="Dong C."/>
            <person name="Shao Z."/>
        </authorList>
    </citation>
    <scope>NUCLEOTIDE SEQUENCE [LARGE SCALE GENOMIC DNA]</scope>
    <source>
        <strain evidence="8 9">NSCS20N07D</strain>
    </source>
</reference>
<evidence type="ECO:0000256" key="6">
    <source>
        <dbReference type="RuleBase" id="RU362042"/>
    </source>
</evidence>
<dbReference type="CDD" id="cd06530">
    <property type="entry name" value="S26_SPase_I"/>
    <property type="match status" value="1"/>
</dbReference>
<dbReference type="Gene3D" id="2.10.109.10">
    <property type="entry name" value="Umud Fragment, subunit A"/>
    <property type="match status" value="1"/>
</dbReference>
<keyword evidence="5 6" id="KW-0378">Hydrolase</keyword>
<evidence type="ECO:0000259" key="7">
    <source>
        <dbReference type="Pfam" id="PF10502"/>
    </source>
</evidence>
<name>A0A220VHN1_9GAMM</name>
<protein>
    <recommendedName>
        <fullName evidence="4 6">Signal peptidase I</fullName>
        <ecNumber evidence="3 6">3.4.21.89</ecNumber>
    </recommendedName>
</protein>
<feature type="transmembrane region" description="Helical" evidence="6">
    <location>
        <begin position="55"/>
        <end position="76"/>
    </location>
</feature>
<dbReference type="KEGG" id="pmai:CF386_12285"/>
<comment type="caution">
    <text evidence="6">Lacks conserved residue(s) required for the propagation of feature annotation.</text>
</comment>
<dbReference type="AlphaFoldDB" id="A0A220VHN1"/>
<accession>A0A220VHN1</accession>
<dbReference type="InterPro" id="IPR019758">
    <property type="entry name" value="Pept_S26A_signal_pept_1_CS"/>
</dbReference>
<comment type="catalytic activity">
    <reaction evidence="1 6">
        <text>Cleavage of hydrophobic, N-terminal signal or leader sequences from secreted and periplasmic proteins.</text>
        <dbReference type="EC" id="3.4.21.89"/>
    </reaction>
</comment>
<dbReference type="GO" id="GO:0004252">
    <property type="term" value="F:serine-type endopeptidase activity"/>
    <property type="evidence" value="ECO:0007669"/>
    <property type="project" value="InterPro"/>
</dbReference>
<proteinExistence type="inferred from homology"/>
<sequence>MNIFLVVLTLISLMCYIFTHISYSRFYALIKRDNNVSRFIYILYHSRVLAEFSKWLPFLLVFTFVKLFIIEPFIIVTNSMSKTLNSGDVTLVNKMAYRINIPLTSIKLVSLSSPKRGDVIAFKGNTNNPINQVNRIIGLPGDTLKYQDKELYIKKKCYEGLCPNWEKIEKNYTSMTKQKAEYMENNLIEYKQKLDGKSFKILNNDMLTSNLVGDTFQQKNTPENVWVIPEKHYFVMGDNRDNSYDSRFFGFVPEKNIIGNVAYNILNIQLNHNKSWLFWLPQRISFNNSGTIQ</sequence>
<evidence type="ECO:0000256" key="5">
    <source>
        <dbReference type="ARBA" id="ARBA00022801"/>
    </source>
</evidence>
<dbReference type="PRINTS" id="PR00727">
    <property type="entry name" value="LEADERPTASE"/>
</dbReference>
<evidence type="ECO:0000313" key="8">
    <source>
        <dbReference type="EMBL" id="ASK79811.1"/>
    </source>
</evidence>
<dbReference type="OrthoDB" id="9815782at2"/>
<evidence type="ECO:0000256" key="2">
    <source>
        <dbReference type="ARBA" id="ARBA00009370"/>
    </source>
</evidence>
<dbReference type="Pfam" id="PF10502">
    <property type="entry name" value="Peptidase_S26"/>
    <property type="match status" value="1"/>
</dbReference>
<dbReference type="NCBIfam" id="TIGR02227">
    <property type="entry name" value="sigpep_I_bact"/>
    <property type="match status" value="1"/>
</dbReference>
<dbReference type="GO" id="GO:0016020">
    <property type="term" value="C:membrane"/>
    <property type="evidence" value="ECO:0007669"/>
    <property type="project" value="UniProtKB-SubCell"/>
</dbReference>
<dbReference type="GO" id="GO:0009003">
    <property type="term" value="F:signal peptidase activity"/>
    <property type="evidence" value="ECO:0007669"/>
    <property type="project" value="UniProtKB-EC"/>
</dbReference>
<dbReference type="EMBL" id="CP022356">
    <property type="protein sequence ID" value="ASK79811.1"/>
    <property type="molecule type" value="Genomic_DNA"/>
</dbReference>
<organism evidence="8 9">
    <name type="scientific">Paraphotobacterium marinum</name>
    <dbReference type="NCBI Taxonomy" id="1755811"/>
    <lineage>
        <taxon>Bacteria</taxon>
        <taxon>Pseudomonadati</taxon>
        <taxon>Pseudomonadota</taxon>
        <taxon>Gammaproteobacteria</taxon>
        <taxon>Vibrionales</taxon>
        <taxon>Vibrionaceae</taxon>
        <taxon>Paraphotobacterium</taxon>
    </lineage>
</organism>
<dbReference type="PANTHER" id="PTHR43390:SF1">
    <property type="entry name" value="CHLOROPLAST PROCESSING PEPTIDASE"/>
    <property type="match status" value="1"/>
</dbReference>
<dbReference type="Proteomes" id="UP000242175">
    <property type="component" value="Chromosome small"/>
</dbReference>
<keyword evidence="6" id="KW-0472">Membrane</keyword>
<dbReference type="InterPro" id="IPR036286">
    <property type="entry name" value="LexA/Signal_pep-like_sf"/>
</dbReference>
<comment type="subcellular location">
    <subcellularLocation>
        <location evidence="6">Membrane</location>
        <topology evidence="6">Multi-pass membrane protein</topology>
    </subcellularLocation>
</comment>
<dbReference type="EC" id="3.4.21.89" evidence="3 6"/>
<dbReference type="InterPro" id="IPR019533">
    <property type="entry name" value="Peptidase_S26"/>
</dbReference>
<keyword evidence="6" id="KW-0645">Protease</keyword>
<comment type="similarity">
    <text evidence="2 6">Belongs to the peptidase S26 family.</text>
</comment>
<gene>
    <name evidence="8" type="primary">lepB</name>
    <name evidence="8" type="ORF">CF386_12285</name>
</gene>